<dbReference type="Proteomes" id="UP001157161">
    <property type="component" value="Unassembled WGS sequence"/>
</dbReference>
<evidence type="ECO:0000313" key="1">
    <source>
        <dbReference type="EMBL" id="GMA30405.1"/>
    </source>
</evidence>
<evidence type="ECO:0008006" key="3">
    <source>
        <dbReference type="Google" id="ProtNLM"/>
    </source>
</evidence>
<protein>
    <recommendedName>
        <fullName evidence="3">Tetratricopeptide repeat protein</fullName>
    </recommendedName>
</protein>
<proteinExistence type="predicted"/>
<reference evidence="1" key="1">
    <citation type="journal article" date="2014" name="Int. J. Syst. Evol. Microbiol.">
        <title>Complete genome sequence of Corynebacterium casei LMG S-19264T (=DSM 44701T), isolated from a smear-ripened cheese.</title>
        <authorList>
            <consortium name="US DOE Joint Genome Institute (JGI-PGF)"/>
            <person name="Walter F."/>
            <person name="Albersmeier A."/>
            <person name="Kalinowski J."/>
            <person name="Ruckert C."/>
        </authorList>
    </citation>
    <scope>NUCLEOTIDE SEQUENCE</scope>
    <source>
        <strain evidence="1">NBRC 112290</strain>
    </source>
</reference>
<dbReference type="AlphaFoldDB" id="A0AA37XCW0"/>
<dbReference type="RefSeq" id="WP_284249033.1">
    <property type="nucleotide sequence ID" value="NZ_BSUM01000001.1"/>
</dbReference>
<dbReference type="InterPro" id="IPR011990">
    <property type="entry name" value="TPR-like_helical_dom_sf"/>
</dbReference>
<keyword evidence="2" id="KW-1185">Reference proteome</keyword>
<reference evidence="1" key="2">
    <citation type="submission" date="2023-02" db="EMBL/GenBank/DDBJ databases">
        <authorList>
            <person name="Sun Q."/>
            <person name="Mori K."/>
        </authorList>
    </citation>
    <scope>NUCLEOTIDE SEQUENCE</scope>
    <source>
        <strain evidence="1">NBRC 112290</strain>
    </source>
</reference>
<sequence>MTEPTSIDRAVIAARLQGYLGQPAAAVDILSEALAENPGEIHLLRYRGHRRITLRDFDGAIDDLREAAAQIPDVPDELELYQNRVAPDAVNLVLGRSLALPHFPRVEDVEDAAAADYMTSLHAAIWYHLGVAEYVSGDLAAAAGTFARSFDASLHYEGKVASLDWQYMALRRLGRDGEAAALLDTFASVQHEWDAAGEGYDQRMRLYAGTLEADALRSEITGSAILTATLGYGLGNWYLYSGDVEAADAVFQDVLATGADAAFAYIAVESEIAGRGDLGIPA</sequence>
<organism evidence="1 2">
    <name type="scientific">Litorihabitans aurantiacus</name>
    <dbReference type="NCBI Taxonomy" id="1930061"/>
    <lineage>
        <taxon>Bacteria</taxon>
        <taxon>Bacillati</taxon>
        <taxon>Actinomycetota</taxon>
        <taxon>Actinomycetes</taxon>
        <taxon>Micrococcales</taxon>
        <taxon>Beutenbergiaceae</taxon>
        <taxon>Litorihabitans</taxon>
    </lineage>
</organism>
<accession>A0AA37XCW0</accession>
<gene>
    <name evidence="1" type="ORF">GCM10025875_03970</name>
</gene>
<dbReference type="Gene3D" id="1.25.40.10">
    <property type="entry name" value="Tetratricopeptide repeat domain"/>
    <property type="match status" value="1"/>
</dbReference>
<dbReference type="EMBL" id="BSUM01000001">
    <property type="protein sequence ID" value="GMA30405.1"/>
    <property type="molecule type" value="Genomic_DNA"/>
</dbReference>
<comment type="caution">
    <text evidence="1">The sequence shown here is derived from an EMBL/GenBank/DDBJ whole genome shotgun (WGS) entry which is preliminary data.</text>
</comment>
<name>A0AA37XCW0_9MICO</name>
<dbReference type="SUPFAM" id="SSF48452">
    <property type="entry name" value="TPR-like"/>
    <property type="match status" value="1"/>
</dbReference>
<evidence type="ECO:0000313" key="2">
    <source>
        <dbReference type="Proteomes" id="UP001157161"/>
    </source>
</evidence>